<dbReference type="EMBL" id="JBHPKH010000028">
    <property type="protein sequence ID" value="MFC1572665.1"/>
    <property type="molecule type" value="Genomic_DNA"/>
</dbReference>
<keyword evidence="1" id="KW-0472">Membrane</keyword>
<reference evidence="2 3" key="1">
    <citation type="submission" date="2024-09" db="EMBL/GenBank/DDBJ databases">
        <authorList>
            <person name="D'Angelo T."/>
        </authorList>
    </citation>
    <scope>NUCLEOTIDE SEQUENCE [LARGE SCALE GENOMIC DNA]</scope>
    <source>
        <strain evidence="2">SAG AM-320-E07</strain>
    </source>
</reference>
<protein>
    <submittedName>
        <fullName evidence="2">Uncharacterized protein</fullName>
    </submittedName>
</protein>
<dbReference type="PROSITE" id="PS51257">
    <property type="entry name" value="PROKAR_LIPOPROTEIN"/>
    <property type="match status" value="1"/>
</dbReference>
<evidence type="ECO:0000256" key="1">
    <source>
        <dbReference type="SAM" id="Phobius"/>
    </source>
</evidence>
<evidence type="ECO:0000313" key="3">
    <source>
        <dbReference type="Proteomes" id="UP001593833"/>
    </source>
</evidence>
<keyword evidence="1" id="KW-1133">Transmembrane helix</keyword>
<feature type="transmembrane region" description="Helical" evidence="1">
    <location>
        <begin position="20"/>
        <end position="40"/>
    </location>
</feature>
<keyword evidence="3" id="KW-1185">Reference proteome</keyword>
<gene>
    <name evidence="2" type="ORF">ACFL6M_03600</name>
</gene>
<accession>A0ABV6YK08</accession>
<sequence length="49" mass="5077">MIQRKHHTTVSNGTGRYTVVFMAGGGACCFGSVAEALAAYPNLYLGTPG</sequence>
<dbReference type="Proteomes" id="UP001593833">
    <property type="component" value="Unassembled WGS sequence"/>
</dbReference>
<keyword evidence="1" id="KW-0812">Transmembrane</keyword>
<name>A0ABV6YK08_UNCEI</name>
<proteinExistence type="predicted"/>
<comment type="caution">
    <text evidence="2">The sequence shown here is derived from an EMBL/GenBank/DDBJ whole genome shotgun (WGS) entry which is preliminary data.</text>
</comment>
<evidence type="ECO:0000313" key="2">
    <source>
        <dbReference type="EMBL" id="MFC1572665.1"/>
    </source>
</evidence>
<organism evidence="2 3">
    <name type="scientific">Eiseniibacteriota bacterium</name>
    <dbReference type="NCBI Taxonomy" id="2212470"/>
    <lineage>
        <taxon>Bacteria</taxon>
        <taxon>Candidatus Eiseniibacteriota</taxon>
    </lineage>
</organism>